<feature type="domain" description="C2H2-type" evidence="1">
    <location>
        <begin position="223"/>
        <end position="248"/>
    </location>
</feature>
<feature type="domain" description="C2H2-type" evidence="1">
    <location>
        <begin position="101"/>
        <end position="127"/>
    </location>
</feature>
<evidence type="ECO:0000313" key="2">
    <source>
        <dbReference type="EMBL" id="KIM44140.1"/>
    </source>
</evidence>
<sequence>MENLLRVPHDALMQKVYDASPEFRFVYSEMSGSSNDQSFMRFIQRGADIGDPTFESTQASQTLPFYSQDPATAAESLPIIPYVGQTMPGDGFSRNQQLSLNFCPFPTCWASILQHPGELTTHLRNTHFIRNEGPKKQTLELQLHSIGACPFPFCGAPIERPRDAMKHLRSVHFNGNGVQISSCNSLEYSETGRFICEVPGCGASILIRDRSFVNHYKEHFIRYFCPVNGCDYHAGRRNLLARHARLRHGGMVDVRSVLSVFVTGFY</sequence>
<feature type="domain" description="C2H2-type" evidence="1">
    <location>
        <begin position="147"/>
        <end position="172"/>
    </location>
</feature>
<dbReference type="EMBL" id="KN831774">
    <property type="protein sequence ID" value="KIM44140.1"/>
    <property type="molecule type" value="Genomic_DNA"/>
</dbReference>
<keyword evidence="3" id="KW-1185">Reference proteome</keyword>
<dbReference type="HOGENOM" id="CLU_1046051_0_0_1"/>
<evidence type="ECO:0000313" key="3">
    <source>
        <dbReference type="Proteomes" id="UP000053424"/>
    </source>
</evidence>
<dbReference type="SMART" id="SM00355">
    <property type="entry name" value="ZnF_C2H2"/>
    <property type="match status" value="4"/>
</dbReference>
<accession>A0A0C3C5M8</accession>
<evidence type="ECO:0000259" key="1">
    <source>
        <dbReference type="SMART" id="SM00355"/>
    </source>
</evidence>
<reference evidence="3" key="2">
    <citation type="submission" date="2015-01" db="EMBL/GenBank/DDBJ databases">
        <title>Evolutionary Origins and Diversification of the Mycorrhizal Mutualists.</title>
        <authorList>
            <consortium name="DOE Joint Genome Institute"/>
            <consortium name="Mycorrhizal Genomics Consortium"/>
            <person name="Kohler A."/>
            <person name="Kuo A."/>
            <person name="Nagy L.G."/>
            <person name="Floudas D."/>
            <person name="Copeland A."/>
            <person name="Barry K.W."/>
            <person name="Cichocki N."/>
            <person name="Veneault-Fourrey C."/>
            <person name="LaButti K."/>
            <person name="Lindquist E.A."/>
            <person name="Lipzen A."/>
            <person name="Lundell T."/>
            <person name="Morin E."/>
            <person name="Murat C."/>
            <person name="Riley R."/>
            <person name="Ohm R."/>
            <person name="Sun H."/>
            <person name="Tunlid A."/>
            <person name="Henrissat B."/>
            <person name="Grigoriev I.V."/>
            <person name="Hibbett D.S."/>
            <person name="Martin F."/>
        </authorList>
    </citation>
    <scope>NUCLEOTIDE SEQUENCE [LARGE SCALE GENOMIC DNA]</scope>
    <source>
        <strain evidence="3">h7</strain>
    </source>
</reference>
<dbReference type="AlphaFoldDB" id="A0A0C3C5M8"/>
<reference evidence="2 3" key="1">
    <citation type="submission" date="2014-04" db="EMBL/GenBank/DDBJ databases">
        <authorList>
            <consortium name="DOE Joint Genome Institute"/>
            <person name="Kuo A."/>
            <person name="Gay G."/>
            <person name="Dore J."/>
            <person name="Kohler A."/>
            <person name="Nagy L.G."/>
            <person name="Floudas D."/>
            <person name="Copeland A."/>
            <person name="Barry K.W."/>
            <person name="Cichocki N."/>
            <person name="Veneault-Fourrey C."/>
            <person name="LaButti K."/>
            <person name="Lindquist E.A."/>
            <person name="Lipzen A."/>
            <person name="Lundell T."/>
            <person name="Morin E."/>
            <person name="Murat C."/>
            <person name="Sun H."/>
            <person name="Tunlid A."/>
            <person name="Henrissat B."/>
            <person name="Grigoriev I.V."/>
            <person name="Hibbett D.S."/>
            <person name="Martin F."/>
            <person name="Nordberg H.P."/>
            <person name="Cantor M.N."/>
            <person name="Hua S.X."/>
        </authorList>
    </citation>
    <scope>NUCLEOTIDE SEQUENCE [LARGE SCALE GENOMIC DNA]</scope>
    <source>
        <strain evidence="3">h7</strain>
    </source>
</reference>
<organism evidence="2 3">
    <name type="scientific">Hebeloma cylindrosporum</name>
    <dbReference type="NCBI Taxonomy" id="76867"/>
    <lineage>
        <taxon>Eukaryota</taxon>
        <taxon>Fungi</taxon>
        <taxon>Dikarya</taxon>
        <taxon>Basidiomycota</taxon>
        <taxon>Agaricomycotina</taxon>
        <taxon>Agaricomycetes</taxon>
        <taxon>Agaricomycetidae</taxon>
        <taxon>Agaricales</taxon>
        <taxon>Agaricineae</taxon>
        <taxon>Hymenogastraceae</taxon>
        <taxon>Hebeloma</taxon>
    </lineage>
</organism>
<gene>
    <name evidence="2" type="ORF">M413DRAFT_443182</name>
</gene>
<proteinExistence type="predicted"/>
<name>A0A0C3C5M8_HEBCY</name>
<dbReference type="InterPro" id="IPR013087">
    <property type="entry name" value="Znf_C2H2_type"/>
</dbReference>
<feature type="domain" description="C2H2-type" evidence="1">
    <location>
        <begin position="194"/>
        <end position="219"/>
    </location>
</feature>
<dbReference type="Proteomes" id="UP000053424">
    <property type="component" value="Unassembled WGS sequence"/>
</dbReference>
<protein>
    <recommendedName>
        <fullName evidence="1">C2H2-type domain-containing protein</fullName>
    </recommendedName>
</protein>